<keyword evidence="3" id="KW-1185">Reference proteome</keyword>
<comment type="caution">
    <text evidence="2">The sequence shown here is derived from an EMBL/GenBank/DDBJ whole genome shotgun (WGS) entry which is preliminary data.</text>
</comment>
<accession>A0A7W4PI92</accession>
<protein>
    <submittedName>
        <fullName evidence="2">CMP deaminase</fullName>
    </submittedName>
</protein>
<name>A0A7W4PI92_9PROT</name>
<dbReference type="InterPro" id="IPR002125">
    <property type="entry name" value="CMP_dCMP_dom"/>
</dbReference>
<evidence type="ECO:0000313" key="2">
    <source>
        <dbReference type="EMBL" id="MBB2191881.1"/>
    </source>
</evidence>
<dbReference type="AlphaFoldDB" id="A0A7W4PI92"/>
<evidence type="ECO:0000259" key="1">
    <source>
        <dbReference type="PROSITE" id="PS51747"/>
    </source>
</evidence>
<feature type="domain" description="CMP/dCMP-type deaminase" evidence="1">
    <location>
        <begin position="5"/>
        <end position="127"/>
    </location>
</feature>
<organism evidence="2 3">
    <name type="scientific">Gluconacetobacter azotocaptans</name>
    <dbReference type="NCBI Taxonomy" id="142834"/>
    <lineage>
        <taxon>Bacteria</taxon>
        <taxon>Pseudomonadati</taxon>
        <taxon>Pseudomonadota</taxon>
        <taxon>Alphaproteobacteria</taxon>
        <taxon>Acetobacterales</taxon>
        <taxon>Acetobacteraceae</taxon>
        <taxon>Gluconacetobacter</taxon>
    </lineage>
</organism>
<dbReference type="SUPFAM" id="SSF53927">
    <property type="entry name" value="Cytidine deaminase-like"/>
    <property type="match status" value="1"/>
</dbReference>
<evidence type="ECO:0000313" key="3">
    <source>
        <dbReference type="Proteomes" id="UP000555756"/>
    </source>
</evidence>
<gene>
    <name evidence="2" type="ORF">HLH34_18275</name>
</gene>
<dbReference type="Proteomes" id="UP000555756">
    <property type="component" value="Unassembled WGS sequence"/>
</dbReference>
<dbReference type="Pfam" id="PF00383">
    <property type="entry name" value="dCMP_cyt_deam_1"/>
    <property type="match status" value="1"/>
</dbReference>
<sequence>MATNYSTSDLMKIAVKEQLKCTENPKVGVVVAKDGKILSTGFRGEVPKKHAERVALEKLSMPDRIGSTVFTTLEPCVALQANQGVEPCADLIIESGVREVFVGVLDPNGTIYSQGFKKLLEHNISVKFFDRKLRDAVEQETFEYGVIEKIIGAGKRRVPVVGSGINIEVRFSENDPQTIDISWNNLQFSHGHVDLIGPNGAVKIAAGASKFSHISDPTVFRFPRHYARMEKGMIAIVRPEGSTFCVLFKLIDLFENDILIKWEVRKL</sequence>
<reference evidence="2 3" key="1">
    <citation type="submission" date="2020-04" db="EMBL/GenBank/DDBJ databases">
        <title>Description of novel Gluconacetobacter.</title>
        <authorList>
            <person name="Sombolestani A."/>
        </authorList>
    </citation>
    <scope>NUCLEOTIDE SEQUENCE [LARGE SCALE GENOMIC DNA]</scope>
    <source>
        <strain evidence="2 3">LMG 21311</strain>
    </source>
</reference>
<dbReference type="EMBL" id="JABEQF010000025">
    <property type="protein sequence ID" value="MBB2191881.1"/>
    <property type="molecule type" value="Genomic_DNA"/>
</dbReference>
<proteinExistence type="predicted"/>
<dbReference type="GO" id="GO:0003824">
    <property type="term" value="F:catalytic activity"/>
    <property type="evidence" value="ECO:0007669"/>
    <property type="project" value="InterPro"/>
</dbReference>
<dbReference type="Gene3D" id="3.40.140.10">
    <property type="entry name" value="Cytidine Deaminase, domain 2"/>
    <property type="match status" value="1"/>
</dbReference>
<dbReference type="PROSITE" id="PS51747">
    <property type="entry name" value="CYT_DCMP_DEAMINASES_2"/>
    <property type="match status" value="1"/>
</dbReference>
<dbReference type="InterPro" id="IPR016193">
    <property type="entry name" value="Cytidine_deaminase-like"/>
</dbReference>